<feature type="transmembrane region" description="Helical" evidence="7">
    <location>
        <begin position="113"/>
        <end position="130"/>
    </location>
</feature>
<feature type="transmembrane region" description="Helical" evidence="7">
    <location>
        <begin position="262"/>
        <end position="286"/>
    </location>
</feature>
<dbReference type="RefSeq" id="WP_087302783.1">
    <property type="nucleotide sequence ID" value="NZ_NFKP01000026.1"/>
</dbReference>
<comment type="caution">
    <text evidence="9">The sequence shown here is derived from an EMBL/GenBank/DDBJ whole genome shotgun (WGS) entry which is preliminary data.</text>
</comment>
<evidence type="ECO:0000256" key="2">
    <source>
        <dbReference type="ARBA" id="ARBA00006464"/>
    </source>
</evidence>
<evidence type="ECO:0000313" key="10">
    <source>
        <dbReference type="Proteomes" id="UP000196386"/>
    </source>
</evidence>
<evidence type="ECO:0000259" key="8">
    <source>
        <dbReference type="Pfam" id="PF02397"/>
    </source>
</evidence>
<evidence type="ECO:0000313" key="9">
    <source>
        <dbReference type="EMBL" id="OUP67821.1"/>
    </source>
</evidence>
<dbReference type="InterPro" id="IPR017475">
    <property type="entry name" value="EPS_sugar_tfrase"/>
</dbReference>
<protein>
    <submittedName>
        <fullName evidence="9">Exopolysaccharide biosynthesis polyprenyl glycosylphosphotransferase</fullName>
    </submittedName>
</protein>
<feature type="transmembrane region" description="Helical" evidence="7">
    <location>
        <begin position="12"/>
        <end position="35"/>
    </location>
</feature>
<feature type="transmembrane region" description="Helical" evidence="7">
    <location>
        <begin position="50"/>
        <end position="70"/>
    </location>
</feature>
<dbReference type="Proteomes" id="UP000196386">
    <property type="component" value="Unassembled WGS sequence"/>
</dbReference>
<accession>A0A1Y4MJV0</accession>
<keyword evidence="5 7" id="KW-1133">Transmembrane helix</keyword>
<evidence type="ECO:0000256" key="7">
    <source>
        <dbReference type="SAM" id="Phobius"/>
    </source>
</evidence>
<feature type="transmembrane region" description="Helical" evidence="7">
    <location>
        <begin position="82"/>
        <end position="101"/>
    </location>
</feature>
<feature type="domain" description="Bacterial sugar transferase" evidence="8">
    <location>
        <begin position="257"/>
        <end position="437"/>
    </location>
</feature>
<evidence type="ECO:0000256" key="3">
    <source>
        <dbReference type="ARBA" id="ARBA00022679"/>
    </source>
</evidence>
<name>A0A1Y4MJV0_9FIRM</name>
<dbReference type="GO" id="GO:0016780">
    <property type="term" value="F:phosphotransferase activity, for other substituted phosphate groups"/>
    <property type="evidence" value="ECO:0007669"/>
    <property type="project" value="TreeGrafter"/>
</dbReference>
<evidence type="ECO:0000256" key="4">
    <source>
        <dbReference type="ARBA" id="ARBA00022692"/>
    </source>
</evidence>
<keyword evidence="3 9" id="KW-0808">Transferase</keyword>
<keyword evidence="6 7" id="KW-0472">Membrane</keyword>
<dbReference type="GO" id="GO:0016020">
    <property type="term" value="C:membrane"/>
    <property type="evidence" value="ECO:0007669"/>
    <property type="project" value="UniProtKB-SubCell"/>
</dbReference>
<dbReference type="Pfam" id="PF02397">
    <property type="entry name" value="Bac_transf"/>
    <property type="match status" value="1"/>
</dbReference>
<dbReference type="InterPro" id="IPR003362">
    <property type="entry name" value="Bact_transf"/>
</dbReference>
<comment type="subcellular location">
    <subcellularLocation>
        <location evidence="1">Membrane</location>
        <topology evidence="1">Multi-pass membrane protein</topology>
    </subcellularLocation>
</comment>
<comment type="similarity">
    <text evidence="2">Belongs to the bacterial sugar transferase family.</text>
</comment>
<evidence type="ECO:0000256" key="5">
    <source>
        <dbReference type="ARBA" id="ARBA00022989"/>
    </source>
</evidence>
<reference evidence="10" key="1">
    <citation type="submission" date="2017-04" db="EMBL/GenBank/DDBJ databases">
        <title>Function of individual gut microbiota members based on whole genome sequencing of pure cultures obtained from chicken caecum.</title>
        <authorList>
            <person name="Medvecky M."/>
            <person name="Cejkova D."/>
            <person name="Polansky O."/>
            <person name="Karasova D."/>
            <person name="Kubasova T."/>
            <person name="Cizek A."/>
            <person name="Rychlik I."/>
        </authorList>
    </citation>
    <scope>NUCLEOTIDE SEQUENCE [LARGE SCALE GENOMIC DNA]</scope>
    <source>
        <strain evidence="10">An175</strain>
    </source>
</reference>
<evidence type="ECO:0000256" key="1">
    <source>
        <dbReference type="ARBA" id="ARBA00004141"/>
    </source>
</evidence>
<proteinExistence type="inferred from homology"/>
<dbReference type="NCBIfam" id="TIGR03025">
    <property type="entry name" value="EPS_sugtrans"/>
    <property type="match status" value="1"/>
</dbReference>
<keyword evidence="4 7" id="KW-0812">Transmembrane</keyword>
<dbReference type="EMBL" id="NFKP01000026">
    <property type="protein sequence ID" value="OUP67821.1"/>
    <property type="molecule type" value="Genomic_DNA"/>
</dbReference>
<dbReference type="PANTHER" id="PTHR30576:SF0">
    <property type="entry name" value="UNDECAPRENYL-PHOSPHATE N-ACETYLGALACTOSAMINYL 1-PHOSPHATE TRANSFERASE-RELATED"/>
    <property type="match status" value="1"/>
</dbReference>
<dbReference type="AlphaFoldDB" id="A0A1Y4MJV0"/>
<organism evidence="9 10">
    <name type="scientific">Anaerotruncus colihominis</name>
    <dbReference type="NCBI Taxonomy" id="169435"/>
    <lineage>
        <taxon>Bacteria</taxon>
        <taxon>Bacillati</taxon>
        <taxon>Bacillota</taxon>
        <taxon>Clostridia</taxon>
        <taxon>Eubacteriales</taxon>
        <taxon>Oscillospiraceae</taxon>
        <taxon>Anaerotruncus</taxon>
    </lineage>
</organism>
<sequence length="459" mass="52815">MKSRKNREQYKRAIIFLISFLLLVVLVALFGLIWYRSYAGIIIQPFFRKGNWLVIGVYALLLYIFTRLYGGYRIGYFKRAEVIYSAVLSTLMVNTVTYLQISLIGRRFMDLRPLAAMSVCDMGVIILWALTADKAYRKIFPPHKMLLVYGGRSAEKLILKMNTRFDKYDICQAIHISEGLEYIFSCIDRFEAVVICDVKAKTRNCILKYCYARSIRAYLTPKISDTIIRGADVIHLFDTPLLLCSGQGLTFEQRFAKRLLDITASLIALALLWPFMLLIAAAIRLYDGGPILYRQTRLTLEGKSFQLYKFRSMRVNAERESGPRLAQRNDDRITPVGVLIRRFRLDELPQMLNILKGDMSLVGPRPERPEIAEMLESVMPEFAFRLKVKAGLTGYAQVMGKYNTEAYDKLKLDLMYIEQYSLLLDLRLLLMTIKIIFLPGSTEGVENDCLCSSSERSRK</sequence>
<evidence type="ECO:0000256" key="6">
    <source>
        <dbReference type="ARBA" id="ARBA00023136"/>
    </source>
</evidence>
<dbReference type="PANTHER" id="PTHR30576">
    <property type="entry name" value="COLANIC BIOSYNTHESIS UDP-GLUCOSE LIPID CARRIER TRANSFERASE"/>
    <property type="match status" value="1"/>
</dbReference>
<gene>
    <name evidence="9" type="ORF">B5F11_16620</name>
</gene>